<dbReference type="STRING" id="28128.HMPREF3226_00793"/>
<protein>
    <submittedName>
        <fullName evidence="7">Antioxidant, AhpC/TSA family</fullName>
    </submittedName>
</protein>
<accession>A0A133QF00</accession>
<dbReference type="GO" id="GO:0017004">
    <property type="term" value="P:cytochrome complex assembly"/>
    <property type="evidence" value="ECO:0007669"/>
    <property type="project" value="UniProtKB-KW"/>
</dbReference>
<evidence type="ECO:0000256" key="1">
    <source>
        <dbReference type="ARBA" id="ARBA00004196"/>
    </source>
</evidence>
<dbReference type="InterPro" id="IPR025380">
    <property type="entry name" value="DUF4369"/>
</dbReference>
<comment type="caution">
    <text evidence="7">The sequence shown here is derived from an EMBL/GenBank/DDBJ whole genome shotgun (WGS) entry which is preliminary data.</text>
</comment>
<dbReference type="RefSeq" id="WP_060940351.1">
    <property type="nucleotide sequence ID" value="NZ_KQ957209.1"/>
</dbReference>
<evidence type="ECO:0000313" key="8">
    <source>
        <dbReference type="Proteomes" id="UP000070533"/>
    </source>
</evidence>
<dbReference type="PATRIC" id="fig|28128.5.peg.802"/>
<sequence length="330" mass="36914">MKQIVYFILLSLLLVSCGTRSGHFKMEGHLLHMNQGELYVYSPDGAIDGLDTIKIEGGRFTYEIPSQFDATLVIIFPNFSTQPIFTEPGEAVEVTADASHLKEMEVKGTDANELMTDFRKQVSEASPPQEVKYAIQFVKDHPESPVSVYLTDKYFLQNEGADYKQALELVNLMSAEQPKNGTLSMLKSQLHRLKNASIGNRLPNFTARDMDGKLVKAADLRGKTVIISTWASWSYESLDTQRALDELSKKGQATVIGICVDADVKEARNIIERDNISFHNICDGQMMEGKLLKTLGLNTVPDNIVIKNGKITERRVNASTLRQRLNNLNK</sequence>
<name>A0A133QF00_9BACT</name>
<feature type="domain" description="Redoxin" evidence="5">
    <location>
        <begin position="199"/>
        <end position="320"/>
    </location>
</feature>
<dbReference type="Proteomes" id="UP000070533">
    <property type="component" value="Unassembled WGS sequence"/>
</dbReference>
<evidence type="ECO:0000259" key="6">
    <source>
        <dbReference type="Pfam" id="PF14289"/>
    </source>
</evidence>
<dbReference type="Gene3D" id="3.40.30.10">
    <property type="entry name" value="Glutaredoxin"/>
    <property type="match status" value="1"/>
</dbReference>
<dbReference type="InterPro" id="IPR050553">
    <property type="entry name" value="Thioredoxin_ResA/DsbE_sf"/>
</dbReference>
<dbReference type="InterPro" id="IPR013740">
    <property type="entry name" value="Redoxin"/>
</dbReference>
<dbReference type="EMBL" id="LRQG01000051">
    <property type="protein sequence ID" value="KXA41457.1"/>
    <property type="molecule type" value="Genomic_DNA"/>
</dbReference>
<comment type="subcellular location">
    <subcellularLocation>
        <location evidence="1">Cell envelope</location>
    </subcellularLocation>
</comment>
<reference evidence="8" key="1">
    <citation type="submission" date="2016-01" db="EMBL/GenBank/DDBJ databases">
        <authorList>
            <person name="Mitreva M."/>
            <person name="Pepin K.H."/>
            <person name="Mihindukulasuriya K.A."/>
            <person name="Fulton R."/>
            <person name="Fronick C."/>
            <person name="O'Laughlin M."/>
            <person name="Miner T."/>
            <person name="Herter B."/>
            <person name="Rosa B.A."/>
            <person name="Cordes M."/>
            <person name="Tomlinson C."/>
            <person name="Wollam A."/>
            <person name="Palsikar V.B."/>
            <person name="Mardis E.R."/>
            <person name="Wilson R.K."/>
        </authorList>
    </citation>
    <scope>NUCLEOTIDE SEQUENCE [LARGE SCALE GENOMIC DNA]</scope>
    <source>
        <strain evidence="8">MJR7716</strain>
    </source>
</reference>
<evidence type="ECO:0000256" key="2">
    <source>
        <dbReference type="ARBA" id="ARBA00022748"/>
    </source>
</evidence>
<dbReference type="PANTHER" id="PTHR42852:SF6">
    <property type="entry name" value="THIOL:DISULFIDE INTERCHANGE PROTEIN DSBE"/>
    <property type="match status" value="1"/>
</dbReference>
<dbReference type="SUPFAM" id="SSF52833">
    <property type="entry name" value="Thioredoxin-like"/>
    <property type="match status" value="1"/>
</dbReference>
<feature type="domain" description="DUF4369" evidence="6">
    <location>
        <begin position="24"/>
        <end position="115"/>
    </location>
</feature>
<dbReference type="CDD" id="cd02966">
    <property type="entry name" value="TlpA_like_family"/>
    <property type="match status" value="1"/>
</dbReference>
<dbReference type="AlphaFoldDB" id="A0A133QF00"/>
<evidence type="ECO:0000256" key="3">
    <source>
        <dbReference type="ARBA" id="ARBA00023157"/>
    </source>
</evidence>
<keyword evidence="8" id="KW-1185">Reference proteome</keyword>
<dbReference type="GO" id="GO:0030313">
    <property type="term" value="C:cell envelope"/>
    <property type="evidence" value="ECO:0007669"/>
    <property type="project" value="UniProtKB-SubCell"/>
</dbReference>
<gene>
    <name evidence="7" type="ORF">HMPREF3226_00793</name>
</gene>
<dbReference type="GO" id="GO:0016491">
    <property type="term" value="F:oxidoreductase activity"/>
    <property type="evidence" value="ECO:0007669"/>
    <property type="project" value="InterPro"/>
</dbReference>
<dbReference type="eggNOG" id="COG0526">
    <property type="taxonomic scope" value="Bacteria"/>
</dbReference>
<dbReference type="OrthoDB" id="637389at2"/>
<keyword evidence="3" id="KW-1015">Disulfide bond</keyword>
<evidence type="ECO:0000256" key="4">
    <source>
        <dbReference type="ARBA" id="ARBA00023284"/>
    </source>
</evidence>
<dbReference type="Pfam" id="PF08534">
    <property type="entry name" value="Redoxin"/>
    <property type="match status" value="1"/>
</dbReference>
<dbReference type="Pfam" id="PF14289">
    <property type="entry name" value="DUF4369"/>
    <property type="match status" value="1"/>
</dbReference>
<evidence type="ECO:0000259" key="5">
    <source>
        <dbReference type="Pfam" id="PF08534"/>
    </source>
</evidence>
<evidence type="ECO:0000313" key="7">
    <source>
        <dbReference type="EMBL" id="KXA41457.1"/>
    </source>
</evidence>
<keyword evidence="4" id="KW-0676">Redox-active center</keyword>
<organism evidence="7 8">
    <name type="scientific">Prevotella corporis</name>
    <dbReference type="NCBI Taxonomy" id="28128"/>
    <lineage>
        <taxon>Bacteria</taxon>
        <taxon>Pseudomonadati</taxon>
        <taxon>Bacteroidota</taxon>
        <taxon>Bacteroidia</taxon>
        <taxon>Bacteroidales</taxon>
        <taxon>Prevotellaceae</taxon>
        <taxon>Prevotella</taxon>
    </lineage>
</organism>
<dbReference type="PANTHER" id="PTHR42852">
    <property type="entry name" value="THIOL:DISULFIDE INTERCHANGE PROTEIN DSBE"/>
    <property type="match status" value="1"/>
</dbReference>
<keyword evidence="2" id="KW-0201">Cytochrome c-type biogenesis</keyword>
<dbReference type="InterPro" id="IPR036249">
    <property type="entry name" value="Thioredoxin-like_sf"/>
</dbReference>
<dbReference type="PROSITE" id="PS51257">
    <property type="entry name" value="PROKAR_LIPOPROTEIN"/>
    <property type="match status" value="1"/>
</dbReference>
<proteinExistence type="predicted"/>